<keyword evidence="1" id="KW-0378">Hydrolase</keyword>
<dbReference type="CDD" id="cd04859">
    <property type="entry name" value="Prim_Pol"/>
    <property type="match status" value="1"/>
</dbReference>
<dbReference type="SMART" id="SM00943">
    <property type="entry name" value="Prim-Pol"/>
    <property type="match status" value="1"/>
</dbReference>
<organism evidence="3 4">
    <name type="scientific">Protofrankia coriariae</name>
    <dbReference type="NCBI Taxonomy" id="1562887"/>
    <lineage>
        <taxon>Bacteria</taxon>
        <taxon>Bacillati</taxon>
        <taxon>Actinomycetota</taxon>
        <taxon>Actinomycetes</taxon>
        <taxon>Frankiales</taxon>
        <taxon>Frankiaceae</taxon>
        <taxon>Protofrankia</taxon>
    </lineage>
</organism>
<evidence type="ECO:0000313" key="4">
    <source>
        <dbReference type="Proteomes" id="UP000035425"/>
    </source>
</evidence>
<dbReference type="Pfam" id="PF09250">
    <property type="entry name" value="Prim-Pol"/>
    <property type="match status" value="1"/>
</dbReference>
<dbReference type="SUPFAM" id="SSF56747">
    <property type="entry name" value="Prim-pol domain"/>
    <property type="match status" value="1"/>
</dbReference>
<keyword evidence="4" id="KW-1185">Reference proteome</keyword>
<accession>A0ABR5F5A4</accession>
<dbReference type="Proteomes" id="UP000035425">
    <property type="component" value="Unassembled WGS sequence"/>
</dbReference>
<evidence type="ECO:0000259" key="2">
    <source>
        <dbReference type="SMART" id="SM00943"/>
    </source>
</evidence>
<dbReference type="PANTHER" id="PTHR35372">
    <property type="entry name" value="ATP BINDING PROTEIN-RELATED"/>
    <property type="match status" value="1"/>
</dbReference>
<evidence type="ECO:0000256" key="1">
    <source>
        <dbReference type="ARBA" id="ARBA00022801"/>
    </source>
</evidence>
<gene>
    <name evidence="3" type="ORF">FrCorBMG51_08410</name>
</gene>
<reference evidence="3 4" key="1">
    <citation type="submission" date="2014-12" db="EMBL/GenBank/DDBJ databases">
        <title>Frankia sp. BMG5.1 draft genome.</title>
        <authorList>
            <person name="Gtari M."/>
            <person name="Ghodhbane-Gtari F."/>
            <person name="Nouioui I."/>
            <person name="Ktari A."/>
            <person name="Hezbri K."/>
            <person name="Mimouni W."/>
            <person name="Sbissi I."/>
            <person name="Ayari A."/>
            <person name="Yamanaka T."/>
            <person name="Normand P."/>
            <person name="Tisa L.S."/>
            <person name="Boudabous A."/>
        </authorList>
    </citation>
    <scope>NUCLEOTIDE SEQUENCE [LARGE SCALE GENOMIC DNA]</scope>
    <source>
        <strain evidence="3 4">BMG5.1</strain>
    </source>
</reference>
<protein>
    <recommendedName>
        <fullName evidence="2">DNA primase/polymerase bifunctional N-terminal domain-containing protein</fullName>
    </recommendedName>
</protein>
<sequence length="274" mass="28625">MSIATGTDRSRNLSPNGRAALGLAARGIHVFPVRAGTKFPLVRWATEATTDPETIIDWYTRWPAASVAVACGPSGLIVIDVDGPAGAESWAALTAQHGEVATCTVTTGRDSGGRHLWFLAGDGPSVRNSAGLLGPGLDVRGVGGMVLSPPSVHRSGRHYEWANRAPLAPLPDWLRQAATPAPQPVRRATPGRVSTASADKVLAALVRVVLTAPEGTRNDRLFWSAVKVVEHADAGRLDTETSVDALLRAAEAVGLPPAEAARTIRSAVEGPVRA</sequence>
<proteinExistence type="predicted"/>
<feature type="domain" description="DNA primase/polymerase bifunctional N-terminal" evidence="2">
    <location>
        <begin position="20"/>
        <end position="174"/>
    </location>
</feature>
<evidence type="ECO:0000313" key="3">
    <source>
        <dbReference type="EMBL" id="KLL11840.1"/>
    </source>
</evidence>
<dbReference type="InterPro" id="IPR015330">
    <property type="entry name" value="DNA_primase/pol_bifunc_N"/>
</dbReference>
<dbReference type="RefSeq" id="WP_047222530.1">
    <property type="nucleotide sequence ID" value="NZ_JWIO01000010.1"/>
</dbReference>
<comment type="caution">
    <text evidence="3">The sequence shown here is derived from an EMBL/GenBank/DDBJ whole genome shotgun (WGS) entry which is preliminary data.</text>
</comment>
<dbReference type="InterPro" id="IPR051620">
    <property type="entry name" value="ORF904-like_C"/>
</dbReference>
<name>A0ABR5F5A4_9ACTN</name>
<dbReference type="PANTHER" id="PTHR35372:SF2">
    <property type="entry name" value="SF3 HELICASE DOMAIN-CONTAINING PROTEIN"/>
    <property type="match status" value="1"/>
</dbReference>
<dbReference type="EMBL" id="JWIO01000010">
    <property type="protein sequence ID" value="KLL11840.1"/>
    <property type="molecule type" value="Genomic_DNA"/>
</dbReference>